<proteinExistence type="predicted"/>
<reference evidence="1" key="1">
    <citation type="submission" date="2019-08" db="EMBL/GenBank/DDBJ databases">
        <authorList>
            <person name="Kucharzyk K."/>
            <person name="Murdoch R.W."/>
            <person name="Higgins S."/>
            <person name="Loffler F."/>
        </authorList>
    </citation>
    <scope>NUCLEOTIDE SEQUENCE</scope>
</reference>
<comment type="caution">
    <text evidence="1">The sequence shown here is derived from an EMBL/GenBank/DDBJ whole genome shotgun (WGS) entry which is preliminary data.</text>
</comment>
<accession>A0A645IB91</accession>
<organism evidence="1">
    <name type="scientific">bioreactor metagenome</name>
    <dbReference type="NCBI Taxonomy" id="1076179"/>
    <lineage>
        <taxon>unclassified sequences</taxon>
        <taxon>metagenomes</taxon>
        <taxon>ecological metagenomes</taxon>
    </lineage>
</organism>
<gene>
    <name evidence="1" type="ORF">SDC9_193151</name>
</gene>
<sequence length="99" mass="10936">MQPVDGNISGRRRQRCFIVQRTVHDLNQPGGPGGGVVRVGTDQKESAIGVDRVRPRADAEAVQQLFHHDVFSRRDARISGIALRHASLLSNLSMLRKQA</sequence>
<evidence type="ECO:0000313" key="1">
    <source>
        <dbReference type="EMBL" id="MPN45584.1"/>
    </source>
</evidence>
<protein>
    <submittedName>
        <fullName evidence="1">Uncharacterized protein</fullName>
    </submittedName>
</protein>
<dbReference type="EMBL" id="VSSQ01105596">
    <property type="protein sequence ID" value="MPN45584.1"/>
    <property type="molecule type" value="Genomic_DNA"/>
</dbReference>
<dbReference type="AlphaFoldDB" id="A0A645IB91"/>
<name>A0A645IB91_9ZZZZ</name>